<evidence type="ECO:0000313" key="2">
    <source>
        <dbReference type="EMBL" id="AJI59760.1"/>
    </source>
</evidence>
<evidence type="ECO:0000313" key="3">
    <source>
        <dbReference type="Proteomes" id="UP000031874"/>
    </source>
</evidence>
<sequence>MKDFFRNYWLVSRDFWRSKAGLVALLILVVCVLFEFTSVALSVYLNHWYVAFYNAVEQYDKQTLLQQLLIFAAITSAMLLNSFLSYFCGQYLIIFMCKPMTENYVSNWLNSKSYLSCTTIYDNP</sequence>
<dbReference type="GO" id="GO:0015833">
    <property type="term" value="P:peptide transport"/>
    <property type="evidence" value="ECO:0007669"/>
    <property type="project" value="InterPro"/>
</dbReference>
<keyword evidence="1" id="KW-0812">Transmembrane</keyword>
<protein>
    <submittedName>
        <fullName evidence="2">SbmA/BacA-like family protein</fullName>
    </submittedName>
</protein>
<proteinExistence type="predicted"/>
<reference evidence="2 3" key="1">
    <citation type="journal article" date="2015" name="Genome Announc.">
        <title>Genome sequencing of 18 francisella strains to aid in assay development and testing.</title>
        <authorList>
            <person name="Johnson S.L."/>
            <person name="Daligault H.E."/>
            <person name="Davenport K.W."/>
            <person name="Coyne S.R."/>
            <person name="Frey K.G."/>
            <person name="Koroleva G.I."/>
            <person name="Broomall S.M."/>
            <person name="Bishop-Lilly K.A."/>
            <person name="Bruce D.C."/>
            <person name="Chertkov O."/>
            <person name="Freitas T."/>
            <person name="Jaissle J."/>
            <person name="Ladner J.T."/>
            <person name="Rosenzweig C.N."/>
            <person name="Gibbons H.S."/>
            <person name="Palacios G.F."/>
            <person name="Redden C.L."/>
            <person name="Xu Y."/>
            <person name="Minogue T.D."/>
            <person name="Chain P.S."/>
        </authorList>
    </citation>
    <scope>NUCLEOTIDE SEQUENCE [LARGE SCALE GENOMIC DNA]</scope>
    <source>
        <strain evidence="2 3">LVS</strain>
    </source>
</reference>
<dbReference type="EMBL" id="CP009694">
    <property type="protein sequence ID" value="AJI59760.1"/>
    <property type="molecule type" value="Genomic_DNA"/>
</dbReference>
<gene>
    <name evidence="2" type="ORF">AW21_708</name>
</gene>
<organism evidence="2 3">
    <name type="scientific">Francisella tularensis subsp. holarctica (strain LVS)</name>
    <dbReference type="NCBI Taxonomy" id="376619"/>
    <lineage>
        <taxon>Bacteria</taxon>
        <taxon>Pseudomonadati</taxon>
        <taxon>Pseudomonadota</taxon>
        <taxon>Gammaproteobacteria</taxon>
        <taxon>Thiotrichales</taxon>
        <taxon>Francisellaceae</taxon>
        <taxon>Francisella</taxon>
    </lineage>
</organism>
<dbReference type="RefSeq" id="WP_238374395.1">
    <property type="nucleotide sequence ID" value="NC_007880.1"/>
</dbReference>
<evidence type="ECO:0000256" key="1">
    <source>
        <dbReference type="SAM" id="Phobius"/>
    </source>
</evidence>
<keyword evidence="1" id="KW-0472">Membrane</keyword>
<dbReference type="GO" id="GO:0016020">
    <property type="term" value="C:membrane"/>
    <property type="evidence" value="ECO:0007669"/>
    <property type="project" value="InterPro"/>
</dbReference>
<accession>A0AAI8BIP2</accession>
<dbReference type="GO" id="GO:1904680">
    <property type="term" value="F:peptide transmembrane transporter activity"/>
    <property type="evidence" value="ECO:0007669"/>
    <property type="project" value="InterPro"/>
</dbReference>
<dbReference type="AlphaFoldDB" id="A0AAI8BIP2"/>
<feature type="transmembrane region" description="Helical" evidence="1">
    <location>
        <begin position="21"/>
        <end position="44"/>
    </location>
</feature>
<feature type="transmembrane region" description="Helical" evidence="1">
    <location>
        <begin position="64"/>
        <end position="88"/>
    </location>
</feature>
<dbReference type="Pfam" id="PF05992">
    <property type="entry name" value="SbmA_BacA"/>
    <property type="match status" value="1"/>
</dbReference>
<dbReference type="Proteomes" id="UP000031874">
    <property type="component" value="Chromosome"/>
</dbReference>
<dbReference type="InterPro" id="IPR009248">
    <property type="entry name" value="SbmA_BacA"/>
</dbReference>
<name>A0AAI8BIP2_FRATH</name>
<keyword evidence="1" id="KW-1133">Transmembrane helix</keyword>